<dbReference type="RefSeq" id="WP_070066921.1">
    <property type="nucleotide sequence ID" value="NZ_MJUW02000070.1"/>
</dbReference>
<gene>
    <name evidence="2" type="ORF">BIY37_06000</name>
</gene>
<name>A0A1V6M0J5_9BACT</name>
<organism evidence="2 3">
    <name type="scientific">Candidatus Brocadia sapporoensis</name>
    <dbReference type="NCBI Taxonomy" id="392547"/>
    <lineage>
        <taxon>Bacteria</taxon>
        <taxon>Pseudomonadati</taxon>
        <taxon>Planctomycetota</taxon>
        <taxon>Candidatus Brocadiia</taxon>
        <taxon>Candidatus Brocadiales</taxon>
        <taxon>Candidatus Brocadiaceae</taxon>
        <taxon>Candidatus Brocadia</taxon>
    </lineage>
</organism>
<evidence type="ECO:0000256" key="1">
    <source>
        <dbReference type="SAM" id="Phobius"/>
    </source>
</evidence>
<keyword evidence="1" id="KW-0472">Membrane</keyword>
<feature type="transmembrane region" description="Helical" evidence="1">
    <location>
        <begin position="6"/>
        <end position="24"/>
    </location>
</feature>
<reference evidence="2 3" key="1">
    <citation type="journal article" date="2016" name="Genome Announc.">
        <title>Draft Genome Sequence of the Anaerobic Ammonium-Oxidizing Bacterium 'Candidatus Brocadia sp. 40'.</title>
        <authorList>
            <person name="Ali M."/>
            <person name="Haroon M.F."/>
            <person name="Narita Y."/>
            <person name="Zhang L."/>
            <person name="Rangel Shaw D."/>
            <person name="Okabe S."/>
            <person name="Saikaly P.E."/>
        </authorList>
    </citation>
    <scope>NUCLEOTIDE SEQUENCE [LARGE SCALE GENOMIC DNA]</scope>
    <source>
        <strain evidence="2 3">40</strain>
    </source>
</reference>
<keyword evidence="3" id="KW-1185">Reference proteome</keyword>
<dbReference type="EMBL" id="MJUW02000070">
    <property type="protein sequence ID" value="OQD45900.1"/>
    <property type="molecule type" value="Genomic_DNA"/>
</dbReference>
<keyword evidence="1" id="KW-0812">Transmembrane</keyword>
<dbReference type="AlphaFoldDB" id="A0A1V6M0J5"/>
<evidence type="ECO:0000313" key="3">
    <source>
        <dbReference type="Proteomes" id="UP000242219"/>
    </source>
</evidence>
<proteinExistence type="predicted"/>
<protein>
    <submittedName>
        <fullName evidence="2">Uncharacterized protein</fullName>
    </submittedName>
</protein>
<accession>A0A1V6M0J5</accession>
<feature type="transmembrane region" description="Helical" evidence="1">
    <location>
        <begin position="36"/>
        <end position="61"/>
    </location>
</feature>
<keyword evidence="1" id="KW-1133">Transmembrane helix</keyword>
<sequence>MKHSHWQLYFGLSLVAISAFLYFIHYEIFQDAHHVFIFLLGDIAFVPVEVLLVTLIIHRLLSEREKSTVMKKLNMVIGAFFSEVGTNLLQHFSHFDCHFDKIRENLVVMNSWSEQKFISTSKSLKSFDYSMDSQKGNLEELRNFLIEKRDFLLRLLENPNLLEHESFTELLWAVSHLTEELAARADVRKLSNADYAHLSSDIERAYMVLICEWLEYMRHLKAEYPYLFSFALRTNPFDPNATPEIR</sequence>
<evidence type="ECO:0000313" key="2">
    <source>
        <dbReference type="EMBL" id="OQD45900.1"/>
    </source>
</evidence>
<dbReference type="Proteomes" id="UP000242219">
    <property type="component" value="Unassembled WGS sequence"/>
</dbReference>
<comment type="caution">
    <text evidence="2">The sequence shown here is derived from an EMBL/GenBank/DDBJ whole genome shotgun (WGS) entry which is preliminary data.</text>
</comment>